<keyword evidence="2" id="KW-1185">Reference proteome</keyword>
<dbReference type="AlphaFoldDB" id="A0ABD3NLZ2"/>
<organism evidence="1 2">
    <name type="scientific">Stephanodiscus triporus</name>
    <dbReference type="NCBI Taxonomy" id="2934178"/>
    <lineage>
        <taxon>Eukaryota</taxon>
        <taxon>Sar</taxon>
        <taxon>Stramenopiles</taxon>
        <taxon>Ochrophyta</taxon>
        <taxon>Bacillariophyta</taxon>
        <taxon>Coscinodiscophyceae</taxon>
        <taxon>Thalassiosirophycidae</taxon>
        <taxon>Stephanodiscales</taxon>
        <taxon>Stephanodiscaceae</taxon>
        <taxon>Stephanodiscus</taxon>
    </lineage>
</organism>
<sequence length="110" mass="11728">MSQERLNCVRDRTLVLRVLVPGLHSSLNDKINSKKEGGDDIFVSSSLSSAAEAGAPSGGGPQRTGSSADQLLNLDGVTCLPSQIGSTLWHFRCDGATYPARLVNLPWYVV</sequence>
<comment type="caution">
    <text evidence="1">The sequence shown here is derived from an EMBL/GenBank/DDBJ whole genome shotgun (WGS) entry which is preliminary data.</text>
</comment>
<evidence type="ECO:0000313" key="2">
    <source>
        <dbReference type="Proteomes" id="UP001530315"/>
    </source>
</evidence>
<dbReference type="Proteomes" id="UP001530315">
    <property type="component" value="Unassembled WGS sequence"/>
</dbReference>
<protein>
    <submittedName>
        <fullName evidence="1">Uncharacterized protein</fullName>
    </submittedName>
</protein>
<gene>
    <name evidence="1" type="ORF">ACHAW5_011020</name>
</gene>
<dbReference type="EMBL" id="JALLAZ020001326">
    <property type="protein sequence ID" value="KAL3776898.1"/>
    <property type="molecule type" value="Genomic_DNA"/>
</dbReference>
<accession>A0ABD3NLZ2</accession>
<evidence type="ECO:0000313" key="1">
    <source>
        <dbReference type="EMBL" id="KAL3776898.1"/>
    </source>
</evidence>
<proteinExistence type="predicted"/>
<reference evidence="1 2" key="1">
    <citation type="submission" date="2024-10" db="EMBL/GenBank/DDBJ databases">
        <title>Updated reference genomes for cyclostephanoid diatoms.</title>
        <authorList>
            <person name="Roberts W.R."/>
            <person name="Alverson A.J."/>
        </authorList>
    </citation>
    <scope>NUCLEOTIDE SEQUENCE [LARGE SCALE GENOMIC DNA]</scope>
    <source>
        <strain evidence="1 2">AJA276-08</strain>
    </source>
</reference>
<name>A0ABD3NLZ2_9STRA</name>